<dbReference type="SMART" id="SM00827">
    <property type="entry name" value="PKS_AT"/>
    <property type="match status" value="1"/>
</dbReference>
<evidence type="ECO:0000256" key="9">
    <source>
        <dbReference type="ARBA" id="ARBA00023160"/>
    </source>
</evidence>
<dbReference type="InterPro" id="IPR014043">
    <property type="entry name" value="Acyl_transferase_dom"/>
</dbReference>
<evidence type="ECO:0000256" key="8">
    <source>
        <dbReference type="ARBA" id="ARBA00023098"/>
    </source>
</evidence>
<evidence type="ECO:0000313" key="13">
    <source>
        <dbReference type="EMBL" id="SDF78987.1"/>
    </source>
</evidence>
<dbReference type="InterPro" id="IPR016035">
    <property type="entry name" value="Acyl_Trfase/lysoPLipase"/>
</dbReference>
<keyword evidence="5" id="KW-0597">Phosphoprotein</keyword>
<dbReference type="GO" id="GO:0004315">
    <property type="term" value="F:3-oxoacyl-[acyl-carrier-protein] synthase activity"/>
    <property type="evidence" value="ECO:0007669"/>
    <property type="project" value="InterPro"/>
</dbReference>
<keyword evidence="9" id="KW-0275">Fatty acid biosynthesis</keyword>
<dbReference type="Gene3D" id="3.40.47.10">
    <property type="match status" value="2"/>
</dbReference>
<keyword evidence="6 11" id="KW-0808">Transferase</keyword>
<evidence type="ECO:0000256" key="2">
    <source>
        <dbReference type="ARBA" id="ARBA00006714"/>
    </source>
</evidence>
<comment type="pathway">
    <text evidence="1">Lipid metabolism; fatty acid biosynthesis.</text>
</comment>
<dbReference type="InterPro" id="IPR014030">
    <property type="entry name" value="Ketoacyl_synth_N"/>
</dbReference>
<comment type="similarity">
    <text evidence="11">Belongs to the thiolase-like superfamily. Beta-ketoacyl-ACP synthases family.</text>
</comment>
<dbReference type="RefSeq" id="WP_091157787.1">
    <property type="nucleotide sequence ID" value="NZ_FNAI01000031.1"/>
</dbReference>
<dbReference type="GO" id="GO:0006633">
    <property type="term" value="P:fatty acid biosynthetic process"/>
    <property type="evidence" value="ECO:0007669"/>
    <property type="project" value="UniProtKB-UniPathway"/>
</dbReference>
<dbReference type="InterPro" id="IPR052568">
    <property type="entry name" value="PKS-FAS_Synthase"/>
</dbReference>
<keyword evidence="8" id="KW-0443">Lipid metabolism</keyword>
<dbReference type="Pfam" id="PF00109">
    <property type="entry name" value="ketoacyl-synt"/>
    <property type="match status" value="2"/>
</dbReference>
<keyword evidence="4" id="KW-0444">Lipid biosynthesis</keyword>
<evidence type="ECO:0000256" key="6">
    <source>
        <dbReference type="ARBA" id="ARBA00022679"/>
    </source>
</evidence>
<dbReference type="Gene3D" id="3.10.129.10">
    <property type="entry name" value="Hotdog Thioesterase"/>
    <property type="match status" value="4"/>
</dbReference>
<evidence type="ECO:0000313" key="14">
    <source>
        <dbReference type="Proteomes" id="UP000199072"/>
    </source>
</evidence>
<evidence type="ECO:0000259" key="12">
    <source>
        <dbReference type="PROSITE" id="PS52004"/>
    </source>
</evidence>
<name>A0A1G7NYQ3_9SPHI</name>
<dbReference type="PROSITE" id="PS52004">
    <property type="entry name" value="KS3_2"/>
    <property type="match status" value="1"/>
</dbReference>
<evidence type="ECO:0000256" key="11">
    <source>
        <dbReference type="RuleBase" id="RU003694"/>
    </source>
</evidence>
<dbReference type="InterPro" id="IPR020841">
    <property type="entry name" value="PKS_Beta-ketoAc_synthase_dom"/>
</dbReference>
<dbReference type="SUPFAM" id="SSF54637">
    <property type="entry name" value="Thioesterase/thiol ester dehydrase-isomerase"/>
    <property type="match status" value="4"/>
</dbReference>
<dbReference type="InterPro" id="IPR029069">
    <property type="entry name" value="HotDog_dom_sf"/>
</dbReference>
<dbReference type="InterPro" id="IPR018201">
    <property type="entry name" value="Ketoacyl_synth_AS"/>
</dbReference>
<sequence length="2577" mass="283087">MKFEEIAIIGEGCVLPGCFNPAQLWETVLHNRVNISNAPDNDWRVPMVEVLHRQNNSDMANRAWHDKGGYIKGFEQHFDAGDYNLDTRLVEELDPLFKWSFYAAKQALTDAGITNNDLLQSAGLIMGNLSYPTRSFSRLFEEFQLKQFFPDIKGKTSVNDLNRFCSGLPAMLTAKAIGLQGEAFALDAACASSLYALKLACDRLHDHRADMMLVGGVCAADQLFLHTGFTALNALSPSGQSRPFNAAADGLIPAEGAAFIVVRRLADAIRDGNKIRAVIKGIGLSNDGRSGGFLSPSTDGQVRSIKQALALADIRPAEVSYLECHATGTSGGDAIELASIKAVYGDNPDLVLGSLKANLGHSITASGVAGILKVIAAFKHKRIPAMLNHLPLAPVVAASGYPVLSADKPWLGNKKIAGISNFGFGGNNAHLILAEWDRQPVAVAVQNKKNGVAIIGIAIRSDRFSGTSQVFNYLINDVVSPPASELEFEARALNFPPNDLKQTLGQQLLLLSTVQDLLTTCGPIDAQQSGVFIGMGVDAEINRYGLGKRLASLLKEHSLGVSAEALAETEASIAAPLTPASVLGTMPNIPANRISNQFNLEGPGFTVSAEELSGLKALRIAVDAIRNGELKSAIAGAVDLSNEELHGDVLKKITGFEGDTTDLAVALLLKDHEQALAAGDTIFAIISDKGGEEENLSIDPDWVNKKLGYTHAASGLLSVAIAALFTRNRLRIDPTGTGLLPIPEPKNGLAYQIVVHSYFGGSETFRLVAQPVGSISGRAINFVKIYCYAGSAVTSLREAVLAGKINGKGTHKLTIVCSEDEIAQNSQLAVHLLDKPDLREGWLNDVIFYSSEAVDGKIAFAFTGAASAYPRMGQHLLQEFPALSASLAPSCSNPGFAANWIYENDSGKADLPFYQLAGSSFLCQIHAAFSMKILGIKPDIALGLSSGETNSMFAMGVWDDMDALLAEIEASDLYTKALGVDFAAVRTHWNLAENEPVNWESWRAIATVAEVEALLATETRAYLTIVNTDTDCVFGGDAEACARIIDKIGKHRVMQLHHDIAVHCEVVNPYEAEWRRLHTRNSKPIKGIAFYSNYLNDIYETTTENVADALTGQAVKPIHFPRIIEKAWANGVRIFIEHGPRNSLSAAISTILQGKDHVCVSFDRAGKNSLLQAAKVAAQLWAYGVAVDLSCFKPGPIHNAKNPITLSFPLRMPAIKRLPLAATVMPQPPMSAIKKMRPAPTLALTGQALPKESNVQPFVKPVLTTKAEVPVAESADHLQTQATGDPVLQLLLSQHKAMLEAHQLFLQTASAGYEQFSHMMNGMAASLGSVQEAVKEDRLIAAALTTRETLPEYLATHEVVPDETTIDAHLSSRVREISTEVALVPVGLPGPKFSRKQLEVLSSGKISTIFGPLFEQQDKYDIQVRMPEPPLLLCDRVTGIQGEPGTLSLGTIWTETDVKADSWYLHNNRMPPGIFIEAGQADLLLISWLGIDFENKGERAYRLLGCELTFHGGLPKPGETLQYEIHVDGYAKSGETTLFFFHYNCHVDGKLRISVSGGQAGFFSKQELTESKGVIWNPEEATYDAFDTTILANATKKNNFTIDEVIAYTEGDMASCFGTQFDFTQTHSRSPRSQEGYRNFIKTVTDFDLKGGPSKLGYLRSETMVSPDDWFFKGHFKNDECMPGTLMADACLQMMAFYMVGAGLAVDKDGWRFEPVTDEKYKFVCRGQVTPASVKVTYELFIAGITLDPVPTMHAHVLTTVDGTKAFLCENLGLQLIPDWPINTLLAELGLSDANLPSADYKGFKLDHLSLLNCALGNPSDAFGEDFNHYTGLIRSPRLPRPPYHFMTRIVSLHALPGGYKDKPSVTAEYDISQSVWYFNENGRATMPYAVLMEVALQPCGWLSTFTCQYDIKGKDLLFRNLDGEAIQHREITPADKTILTHTELSGVSIMGEIIIVKFEVTSTSFGEPVFTMKTVFGFFDPESMKTQKGLPQSAQEQENYHAAANYETSLHSFPAKFFLNSSARLPASKLLMIDRLVRFDPIGGQYGKGYIRAQKDVNKNEWFFKAHFFQDPVQPGSLGIEAILQVMQAYLLDQGLHLGITDPVFEPVLIKETTEWHYRGQVTPENELISADFDVESVIKEENYVILTGYGRLWVDGLKIYSAPRIGMKVYAASTPVSRKFLLSPMQRIIYGQYNAPGNEPWIYHTQFSYHLQIKQLDKTLFERAVSLVLSRHPLFKTVFFKEDGLVMQGINADIKPNLFIRDLPGDVTEQVLQIQNQLLADRKAPFDVNQTSAALYRVYLLHRNRNELQFVLTIHHAIWDGWSLAVFMKEILDLYTMLKTNHAYLPLPATYSFANYLDKNVLPAKNITKKGSSPQFKHDSDGQAYLPVQTTLGAKLAIAIKKVAKERKVPLKALFLAAFAHLLSDDNGTVIIDVVTNGRDLALTDPLGTFGLLWALMPVHLSARENDQEYLQHVQQQLAAVEKKALITDYTDSLAVFNYINFEGANILSDSPDVQFMETGGLDRFHHPLHLLVGKSPFTGEFSLVWNYDSRLYKLEEIEQLMQQYVQILAAYAIP</sequence>
<dbReference type="InterPro" id="IPR014031">
    <property type="entry name" value="Ketoacyl_synth_C"/>
</dbReference>
<dbReference type="Pfam" id="PF00668">
    <property type="entry name" value="Condensation"/>
    <property type="match status" value="1"/>
</dbReference>
<dbReference type="InterPro" id="IPR010083">
    <property type="entry name" value="FabA"/>
</dbReference>
<dbReference type="InterPro" id="IPR001242">
    <property type="entry name" value="Condensation_dom"/>
</dbReference>
<dbReference type="Pfam" id="PF02801">
    <property type="entry name" value="Ketoacyl-synt_C"/>
    <property type="match status" value="1"/>
</dbReference>
<dbReference type="Gene3D" id="3.30.559.10">
    <property type="entry name" value="Chloramphenicol acetyltransferase-like domain"/>
    <property type="match status" value="1"/>
</dbReference>
<dbReference type="InterPro" id="IPR013114">
    <property type="entry name" value="FabA_FabZ"/>
</dbReference>
<dbReference type="Gene3D" id="3.40.366.10">
    <property type="entry name" value="Malonyl-Coenzyme A Acyl Carrier Protein, domain 2"/>
    <property type="match status" value="1"/>
</dbReference>
<feature type="domain" description="Ketosynthase family 3 (KS3)" evidence="12">
    <location>
        <begin position="3"/>
        <end position="435"/>
    </location>
</feature>
<proteinExistence type="inferred from homology"/>
<dbReference type="PANTHER" id="PTHR43074">
    <property type="entry name" value="OMEGA-3 POLYUNSATURATED FATTY ACID SYNTHASE PFAB-RELATED"/>
    <property type="match status" value="1"/>
</dbReference>
<dbReference type="GO" id="GO:0005737">
    <property type="term" value="C:cytoplasm"/>
    <property type="evidence" value="ECO:0007669"/>
    <property type="project" value="InterPro"/>
</dbReference>
<keyword evidence="14" id="KW-1185">Reference proteome</keyword>
<evidence type="ECO:0000256" key="1">
    <source>
        <dbReference type="ARBA" id="ARBA00005194"/>
    </source>
</evidence>
<keyword evidence="7" id="KW-0276">Fatty acid metabolism</keyword>
<dbReference type="InterPro" id="IPR016039">
    <property type="entry name" value="Thiolase-like"/>
</dbReference>
<protein>
    <submittedName>
        <fullName evidence="13">PfaB family protein</fullName>
    </submittedName>
</protein>
<dbReference type="InterPro" id="IPR023213">
    <property type="entry name" value="CAT-like_dom_sf"/>
</dbReference>
<comment type="similarity">
    <text evidence="2">Belongs to the thioester dehydratase family. FabA subfamily.</text>
</comment>
<dbReference type="CDD" id="cd01287">
    <property type="entry name" value="FabA"/>
    <property type="match status" value="1"/>
</dbReference>
<reference evidence="13 14" key="1">
    <citation type="submission" date="2016-10" db="EMBL/GenBank/DDBJ databases">
        <authorList>
            <person name="de Groot N.N."/>
        </authorList>
    </citation>
    <scope>NUCLEOTIDE SEQUENCE [LARGE SCALE GENOMIC DNA]</scope>
    <source>
        <strain evidence="13 14">47C3B</strain>
    </source>
</reference>
<dbReference type="SUPFAM" id="SSF52777">
    <property type="entry name" value="CoA-dependent acyltransferases"/>
    <property type="match status" value="2"/>
</dbReference>
<evidence type="ECO:0000256" key="4">
    <source>
        <dbReference type="ARBA" id="ARBA00022516"/>
    </source>
</evidence>
<keyword evidence="10" id="KW-0456">Lyase</keyword>
<dbReference type="Proteomes" id="UP000199072">
    <property type="component" value="Unassembled WGS sequence"/>
</dbReference>
<dbReference type="Gene3D" id="3.30.70.250">
    <property type="entry name" value="Malonyl-CoA ACP transacylase, ACP-binding"/>
    <property type="match status" value="1"/>
</dbReference>
<dbReference type="Gene3D" id="3.30.559.30">
    <property type="entry name" value="Nonribosomal peptide synthetase, condensation domain"/>
    <property type="match status" value="1"/>
</dbReference>
<gene>
    <name evidence="13" type="ORF">SAMN05216464_13110</name>
</gene>
<keyword evidence="3" id="KW-0596">Phosphopantetheine</keyword>
<dbReference type="Pfam" id="PF07977">
    <property type="entry name" value="FabA"/>
    <property type="match status" value="3"/>
</dbReference>
<dbReference type="GO" id="GO:0019171">
    <property type="term" value="F:(3R)-hydroxyacyl-[acyl-carrier-protein] dehydratase activity"/>
    <property type="evidence" value="ECO:0007669"/>
    <property type="project" value="InterPro"/>
</dbReference>
<dbReference type="UniPathway" id="UPA00094"/>
<dbReference type="EMBL" id="FNAI01000031">
    <property type="protein sequence ID" value="SDF78987.1"/>
    <property type="molecule type" value="Genomic_DNA"/>
</dbReference>
<dbReference type="SUPFAM" id="SSF53901">
    <property type="entry name" value="Thiolase-like"/>
    <property type="match status" value="2"/>
</dbReference>
<dbReference type="SMART" id="SM00825">
    <property type="entry name" value="PKS_KS"/>
    <property type="match status" value="1"/>
</dbReference>
<dbReference type="SUPFAM" id="SSF52151">
    <property type="entry name" value="FabD/lysophospholipase-like"/>
    <property type="match status" value="1"/>
</dbReference>
<organism evidence="13 14">
    <name type="scientific">Mucilaginibacter pineti</name>
    <dbReference type="NCBI Taxonomy" id="1391627"/>
    <lineage>
        <taxon>Bacteria</taxon>
        <taxon>Pseudomonadati</taxon>
        <taxon>Bacteroidota</taxon>
        <taxon>Sphingobacteriia</taxon>
        <taxon>Sphingobacteriales</taxon>
        <taxon>Sphingobacteriaceae</taxon>
        <taxon>Mucilaginibacter</taxon>
    </lineage>
</organism>
<dbReference type="PROSITE" id="PS00606">
    <property type="entry name" value="KS3_1"/>
    <property type="match status" value="1"/>
</dbReference>
<dbReference type="STRING" id="1391627.SAMN05216464_13110"/>
<evidence type="ECO:0000256" key="10">
    <source>
        <dbReference type="ARBA" id="ARBA00023239"/>
    </source>
</evidence>
<evidence type="ECO:0000256" key="7">
    <source>
        <dbReference type="ARBA" id="ARBA00022832"/>
    </source>
</evidence>
<dbReference type="CDD" id="cd00833">
    <property type="entry name" value="PKS"/>
    <property type="match status" value="1"/>
</dbReference>
<dbReference type="InterPro" id="IPR001227">
    <property type="entry name" value="Ac_transferase_dom_sf"/>
</dbReference>
<evidence type="ECO:0000256" key="3">
    <source>
        <dbReference type="ARBA" id="ARBA00022450"/>
    </source>
</evidence>
<evidence type="ECO:0000256" key="5">
    <source>
        <dbReference type="ARBA" id="ARBA00022553"/>
    </source>
</evidence>
<dbReference type="OrthoDB" id="9778690at2"/>
<dbReference type="PANTHER" id="PTHR43074:SF1">
    <property type="entry name" value="BETA-KETOACYL SYNTHASE FAMILY PROTEIN-RELATED"/>
    <property type="match status" value="1"/>
</dbReference>
<accession>A0A1G7NYQ3</accession>